<dbReference type="Pfam" id="PF06737">
    <property type="entry name" value="Transglycosylas"/>
    <property type="match status" value="1"/>
</dbReference>
<dbReference type="EMBL" id="OBQK01000010">
    <property type="protein sequence ID" value="SOC56911.1"/>
    <property type="molecule type" value="Genomic_DNA"/>
</dbReference>
<dbReference type="SUPFAM" id="SSF53955">
    <property type="entry name" value="Lysozyme-like"/>
    <property type="match status" value="1"/>
</dbReference>
<evidence type="ECO:0000256" key="2">
    <source>
        <dbReference type="ARBA" id="ARBA00022801"/>
    </source>
</evidence>
<reference evidence="6" key="1">
    <citation type="submission" date="2017-08" db="EMBL/GenBank/DDBJ databases">
        <authorList>
            <person name="Varghese N."/>
            <person name="Submissions S."/>
        </authorList>
    </citation>
    <scope>NUCLEOTIDE SEQUENCE [LARGE SCALE GENOMIC DNA]</scope>
    <source>
        <strain evidence="6">USBA17B2</strain>
    </source>
</reference>
<dbReference type="Proteomes" id="UP000219688">
    <property type="component" value="Unassembled WGS sequence"/>
</dbReference>
<dbReference type="InterPro" id="IPR023346">
    <property type="entry name" value="Lysozyme-like_dom_sf"/>
</dbReference>
<proteinExistence type="inferred from homology"/>
<keyword evidence="3" id="KW-0732">Signal</keyword>
<sequence>MATTAKHRSVPRVPGLRRAGHAALAGAASLATVGVATPPAAAAESDNVWDRVADCESSGNWSINTGNGYYGGLQFWHPTWTSFGGAEFAPYAHQASKVQQIAVAQRVLKVQGPGAWPVCSVRAGLTMENGSAPYPGSGTPAPAPAPAPTGTWWVAAQPGANVRSGPSTSYAVVGTAATGTKITGSMTNGWVRLADGRGWISGSTLTTTQPAP</sequence>
<protein>
    <submittedName>
        <fullName evidence="5">SH3 domain-containing protein</fullName>
    </submittedName>
</protein>
<feature type="domain" description="SH3b" evidence="4">
    <location>
        <begin position="149"/>
        <end position="208"/>
    </location>
</feature>
<feature type="signal peptide" evidence="3">
    <location>
        <begin position="1"/>
        <end position="42"/>
    </location>
</feature>
<dbReference type="AlphaFoldDB" id="A0A285VWA0"/>
<evidence type="ECO:0000256" key="1">
    <source>
        <dbReference type="ARBA" id="ARBA00010830"/>
    </source>
</evidence>
<evidence type="ECO:0000313" key="5">
    <source>
        <dbReference type="EMBL" id="SOC56911.1"/>
    </source>
</evidence>
<dbReference type="CDD" id="cd13925">
    <property type="entry name" value="RPF"/>
    <property type="match status" value="1"/>
</dbReference>
<dbReference type="InterPro" id="IPR010618">
    <property type="entry name" value="RPF"/>
</dbReference>
<dbReference type="Gene3D" id="2.30.30.40">
    <property type="entry name" value="SH3 Domains"/>
    <property type="match status" value="1"/>
</dbReference>
<dbReference type="GO" id="GO:0016787">
    <property type="term" value="F:hydrolase activity"/>
    <property type="evidence" value="ECO:0007669"/>
    <property type="project" value="UniProtKB-KW"/>
</dbReference>
<gene>
    <name evidence="5" type="ORF">SAMN05421879_1101</name>
</gene>
<evidence type="ECO:0000313" key="6">
    <source>
        <dbReference type="Proteomes" id="UP000219688"/>
    </source>
</evidence>
<comment type="similarity">
    <text evidence="1">Belongs to the transglycosylase family. Rpf subfamily.</text>
</comment>
<keyword evidence="6" id="KW-1185">Reference proteome</keyword>
<keyword evidence="2" id="KW-0378">Hydrolase</keyword>
<organism evidence="5 6">
    <name type="scientific">Ornithinimicrobium cerasi</name>
    <dbReference type="NCBI Taxonomy" id="2248773"/>
    <lineage>
        <taxon>Bacteria</taxon>
        <taxon>Bacillati</taxon>
        <taxon>Actinomycetota</taxon>
        <taxon>Actinomycetes</taxon>
        <taxon>Micrococcales</taxon>
        <taxon>Ornithinimicrobiaceae</taxon>
        <taxon>Ornithinimicrobium</taxon>
    </lineage>
</organism>
<dbReference type="InterPro" id="IPR003646">
    <property type="entry name" value="SH3-like_bac-type"/>
</dbReference>
<evidence type="ECO:0000259" key="4">
    <source>
        <dbReference type="SMART" id="SM00287"/>
    </source>
</evidence>
<dbReference type="SMART" id="SM00287">
    <property type="entry name" value="SH3b"/>
    <property type="match status" value="1"/>
</dbReference>
<feature type="non-terminal residue" evidence="5">
    <location>
        <position position="212"/>
    </location>
</feature>
<feature type="chain" id="PRO_5013261777" evidence="3">
    <location>
        <begin position="43"/>
        <end position="212"/>
    </location>
</feature>
<name>A0A285VWA0_9MICO</name>
<dbReference type="RefSeq" id="WP_097188789.1">
    <property type="nucleotide sequence ID" value="NZ_OBQK01000010.1"/>
</dbReference>
<accession>A0A285VWA0</accession>
<dbReference type="Pfam" id="PF08239">
    <property type="entry name" value="SH3_3"/>
    <property type="match status" value="1"/>
</dbReference>
<dbReference type="Gene3D" id="1.10.530.10">
    <property type="match status" value="1"/>
</dbReference>
<evidence type="ECO:0000256" key="3">
    <source>
        <dbReference type="SAM" id="SignalP"/>
    </source>
</evidence>